<gene>
    <name evidence="1" type="ORF">DP065_00375</name>
</gene>
<organism evidence="1 2">
    <name type="scientific">[Mycoplasma] anseris</name>
    <dbReference type="NCBI Taxonomy" id="92400"/>
    <lineage>
        <taxon>Bacteria</taxon>
        <taxon>Bacillati</taxon>
        <taxon>Mycoplasmatota</taxon>
        <taxon>Mycoplasmoidales</taxon>
        <taxon>Metamycoplasmataceae</taxon>
        <taxon>Metamycoplasma</taxon>
    </lineage>
</organism>
<dbReference type="AlphaFoldDB" id="A0A2Z4NCD9"/>
<sequence>MAVRYVVNHENGWAVKNPNGKRSLKTFKTQKEAMDYAKSLSDTTSVIVQSKMGKFRKA</sequence>
<keyword evidence="2" id="KW-1185">Reference proteome</keyword>
<dbReference type="InterPro" id="IPR018691">
    <property type="entry name" value="DUF2188"/>
</dbReference>
<protein>
    <submittedName>
        <fullName evidence="1">DUF2188 domain-containing protein</fullName>
    </submittedName>
</protein>
<dbReference type="KEGG" id="mane:DP065_00375"/>
<dbReference type="RefSeq" id="WP_112702604.1">
    <property type="nucleotide sequence ID" value="NZ_CP030140.1"/>
</dbReference>
<proteinExistence type="predicted"/>
<evidence type="ECO:0000313" key="2">
    <source>
        <dbReference type="Proteomes" id="UP000250218"/>
    </source>
</evidence>
<dbReference type="Pfam" id="PF09954">
    <property type="entry name" value="DUF2188"/>
    <property type="match status" value="1"/>
</dbReference>
<name>A0A2Z4NCD9_9BACT</name>
<accession>A0A2Z4NCD9</accession>
<dbReference type="Proteomes" id="UP000250218">
    <property type="component" value="Chromosome"/>
</dbReference>
<reference evidence="2" key="1">
    <citation type="submission" date="2018-06" db="EMBL/GenBank/DDBJ databases">
        <title>Complete genome sequences of Mycoplasma anatis, M. anseris and M. cloacale type strains.</title>
        <authorList>
            <person name="Grozner D."/>
            <person name="Forro B."/>
            <person name="Sulyok K.M."/>
            <person name="Marton S."/>
            <person name="Kreizinger Z."/>
            <person name="Banyai K."/>
            <person name="Gyuranecz M."/>
        </authorList>
    </citation>
    <scope>NUCLEOTIDE SEQUENCE [LARGE SCALE GENOMIC DNA]</scope>
    <source>
        <strain evidence="2">ATCC 49234</strain>
    </source>
</reference>
<dbReference type="EMBL" id="CP030140">
    <property type="protein sequence ID" value="AWX69219.1"/>
    <property type="molecule type" value="Genomic_DNA"/>
</dbReference>
<evidence type="ECO:0000313" key="1">
    <source>
        <dbReference type="EMBL" id="AWX69219.1"/>
    </source>
</evidence>